<dbReference type="GO" id="GO:0000421">
    <property type="term" value="C:autophagosome membrane"/>
    <property type="evidence" value="ECO:0007669"/>
    <property type="project" value="TreeGrafter"/>
</dbReference>
<accession>A0AAN8XDT6</accession>
<name>A0AAN8XDT6_HALRR</name>
<dbReference type="SUPFAM" id="SSF55136">
    <property type="entry name" value="Probable bacterial effector-binding domain"/>
    <property type="match status" value="1"/>
</dbReference>
<proteinExistence type="predicted"/>
<feature type="region of interest" description="Disordered" evidence="1">
    <location>
        <begin position="201"/>
        <end position="413"/>
    </location>
</feature>
<feature type="transmembrane region" description="Helical" evidence="2">
    <location>
        <begin position="6"/>
        <end position="27"/>
    </location>
</feature>
<evidence type="ECO:0000256" key="1">
    <source>
        <dbReference type="SAM" id="MobiDB-lite"/>
    </source>
</evidence>
<feature type="compositionally biased region" description="Polar residues" evidence="1">
    <location>
        <begin position="325"/>
        <end position="335"/>
    </location>
</feature>
<keyword evidence="5" id="KW-1185">Reference proteome</keyword>
<evidence type="ECO:0000259" key="3">
    <source>
        <dbReference type="Pfam" id="PF06445"/>
    </source>
</evidence>
<gene>
    <name evidence="4" type="ORF">SK128_019491</name>
</gene>
<dbReference type="Proteomes" id="UP001381693">
    <property type="component" value="Unassembled WGS sequence"/>
</dbReference>
<organism evidence="4 5">
    <name type="scientific">Halocaridina rubra</name>
    <name type="common">Hawaiian red shrimp</name>
    <dbReference type="NCBI Taxonomy" id="373956"/>
    <lineage>
        <taxon>Eukaryota</taxon>
        <taxon>Metazoa</taxon>
        <taxon>Ecdysozoa</taxon>
        <taxon>Arthropoda</taxon>
        <taxon>Crustacea</taxon>
        <taxon>Multicrustacea</taxon>
        <taxon>Malacostraca</taxon>
        <taxon>Eumalacostraca</taxon>
        <taxon>Eucarida</taxon>
        <taxon>Decapoda</taxon>
        <taxon>Pleocyemata</taxon>
        <taxon>Caridea</taxon>
        <taxon>Atyoidea</taxon>
        <taxon>Atyidae</taxon>
        <taxon>Halocaridina</taxon>
    </lineage>
</organism>
<evidence type="ECO:0000313" key="5">
    <source>
        <dbReference type="Proteomes" id="UP001381693"/>
    </source>
</evidence>
<keyword evidence="2" id="KW-0812">Transmembrane</keyword>
<reference evidence="4 5" key="1">
    <citation type="submission" date="2023-11" db="EMBL/GenBank/DDBJ databases">
        <title>Halocaridina rubra genome assembly.</title>
        <authorList>
            <person name="Smith C."/>
        </authorList>
    </citation>
    <scope>NUCLEOTIDE SEQUENCE [LARGE SCALE GENOMIC DNA]</scope>
    <source>
        <strain evidence="4">EP-1</strain>
        <tissue evidence="4">Whole</tissue>
    </source>
</reference>
<dbReference type="Pfam" id="PF06445">
    <property type="entry name" value="GyrI-like"/>
    <property type="match status" value="1"/>
</dbReference>
<feature type="compositionally biased region" description="Polar residues" evidence="1">
    <location>
        <begin position="363"/>
        <end position="378"/>
    </location>
</feature>
<dbReference type="GO" id="GO:0061709">
    <property type="term" value="P:reticulophagy"/>
    <property type="evidence" value="ECO:0007669"/>
    <property type="project" value="TreeGrafter"/>
</dbReference>
<dbReference type="PANTHER" id="PTHR15949">
    <property type="entry name" value="TESTIS-EXPRESSED PROTEIN 264"/>
    <property type="match status" value="1"/>
</dbReference>
<feature type="compositionally biased region" description="Basic and acidic residues" evidence="1">
    <location>
        <begin position="398"/>
        <end position="413"/>
    </location>
</feature>
<protein>
    <recommendedName>
        <fullName evidence="3">GyrI-like small molecule binding domain-containing protein</fullName>
    </recommendedName>
</protein>
<dbReference type="GO" id="GO:0005634">
    <property type="term" value="C:nucleus"/>
    <property type="evidence" value="ECO:0007669"/>
    <property type="project" value="TreeGrafter"/>
</dbReference>
<dbReference type="EMBL" id="JAXCGZ010003916">
    <property type="protein sequence ID" value="KAK7082695.1"/>
    <property type="molecule type" value="Genomic_DNA"/>
</dbReference>
<dbReference type="AlphaFoldDB" id="A0AAN8XDT6"/>
<dbReference type="InterPro" id="IPR011256">
    <property type="entry name" value="Reg_factor_effector_dom_sf"/>
</dbReference>
<evidence type="ECO:0000313" key="4">
    <source>
        <dbReference type="EMBL" id="KAK7082695.1"/>
    </source>
</evidence>
<dbReference type="GO" id="GO:0106300">
    <property type="term" value="P:protein-DNA covalent cross-linking repair"/>
    <property type="evidence" value="ECO:0007669"/>
    <property type="project" value="TreeGrafter"/>
</dbReference>
<dbReference type="PANTHER" id="PTHR15949:SF3">
    <property type="entry name" value="TESTIS-EXPRESSED PROTEIN 264"/>
    <property type="match status" value="1"/>
</dbReference>
<dbReference type="GO" id="GO:0005657">
    <property type="term" value="C:replication fork"/>
    <property type="evidence" value="ECO:0007669"/>
    <property type="project" value="TreeGrafter"/>
</dbReference>
<feature type="domain" description="GyrI-like small molecule binding" evidence="3">
    <location>
        <begin position="49"/>
        <end position="176"/>
    </location>
</feature>
<dbReference type="InterPro" id="IPR029442">
    <property type="entry name" value="GyrI-like"/>
</dbReference>
<evidence type="ECO:0000256" key="2">
    <source>
        <dbReference type="SAM" id="Phobius"/>
    </source>
</evidence>
<feature type="compositionally biased region" description="Pro residues" evidence="1">
    <location>
        <begin position="299"/>
        <end position="315"/>
    </location>
</feature>
<feature type="compositionally biased region" description="Acidic residues" evidence="1">
    <location>
        <begin position="201"/>
        <end position="214"/>
    </location>
</feature>
<dbReference type="Gene3D" id="3.20.80.10">
    <property type="entry name" value="Regulatory factor, effector binding domain"/>
    <property type="match status" value="1"/>
</dbReference>
<feature type="compositionally biased region" description="Acidic residues" evidence="1">
    <location>
        <begin position="287"/>
        <end position="298"/>
    </location>
</feature>
<sequence length="413" mass="45343">METDSALLWGLLFLILIVIATVTFLLIHSGLLTTVEVKTCKPDIGEIKIAYKFARGPYKESGTLYTQVHTLLPEYRTLGVYYDDPKTKQPHKLRYIVGIIVSENGSATPQEHIELLEKHGYHFATFPAIDHAVQTRFPFNSTISIIVAIMKVYPAIREYIEAKSLCARPFLEVYDSKKAEIIFVGPLARQDDFYVPEVLLEEEDQREDDFEDDRTENSSRSWDESASIIRGHDINDSECSESVGDDSSSFTRPLPPPPLNVLTDSPAGMPVLPPPGVSAPPTHDVNDSECSESLDEDTIPPPQLSPQSPPLPPQSDAPSEPLLPSQPTSVLSPSDLNPCAPAQVSTFPAAPVVPADVGETLERTSTGDVESDANTASSFEEIDEKEAASIPDVGIIGSERRSTSRKDEDEVER</sequence>
<dbReference type="GO" id="GO:0005789">
    <property type="term" value="C:endoplasmic reticulum membrane"/>
    <property type="evidence" value="ECO:0007669"/>
    <property type="project" value="TreeGrafter"/>
</dbReference>
<keyword evidence="2" id="KW-1133">Transmembrane helix</keyword>
<comment type="caution">
    <text evidence="4">The sequence shown here is derived from an EMBL/GenBank/DDBJ whole genome shotgun (WGS) entry which is preliminary data.</text>
</comment>
<keyword evidence="2" id="KW-0472">Membrane</keyword>